<protein>
    <recommendedName>
        <fullName evidence="3">Bacteriocin-protection protein</fullName>
    </recommendedName>
</protein>
<dbReference type="Pfam" id="PF13376">
    <property type="entry name" value="OmdA"/>
    <property type="match status" value="1"/>
</dbReference>
<name>A0A317EQ19_9SPHI</name>
<proteinExistence type="predicted"/>
<dbReference type="OrthoDB" id="9800461at2"/>
<sequence length="227" mass="25945">MIIFEQKMQNLFLKKLQIKPNFVVKVENAPENASDIFGEIPNDVTFNFDGSMDFDAIITFSTSKKQLHLQIEGNLSRIHAKTIFWVFSPKKNSKIETDLDLMKTWKELEVFGLAPCASAAVNEIWTGLRLKLISEVKPSGMRNDHIKTNEFGAYIDTENKKVKLPEDLSEALIPHQAALNYFNDLAYSHQKEYVLWILSAKQEKTRNARVNKALEMLLSGKKNPSVK</sequence>
<accession>A0A317EQ19</accession>
<comment type="caution">
    <text evidence="1">The sequence shown here is derived from an EMBL/GenBank/DDBJ whole genome shotgun (WGS) entry which is preliminary data.</text>
</comment>
<dbReference type="Proteomes" id="UP000245379">
    <property type="component" value="Unassembled WGS sequence"/>
</dbReference>
<evidence type="ECO:0000313" key="1">
    <source>
        <dbReference type="EMBL" id="PWS28991.1"/>
    </source>
</evidence>
<keyword evidence="2" id="KW-1185">Reference proteome</keyword>
<dbReference type="AlphaFoldDB" id="A0A317EQ19"/>
<organism evidence="1 2">
    <name type="scientific">Pedobacter yonginense</name>
    <dbReference type="NCBI Taxonomy" id="651869"/>
    <lineage>
        <taxon>Bacteria</taxon>
        <taxon>Pseudomonadati</taxon>
        <taxon>Bacteroidota</taxon>
        <taxon>Sphingobacteriia</taxon>
        <taxon>Sphingobacteriales</taxon>
        <taxon>Sphingobacteriaceae</taxon>
        <taxon>Pedobacter</taxon>
    </lineage>
</organism>
<evidence type="ECO:0000313" key="2">
    <source>
        <dbReference type="Proteomes" id="UP000245379"/>
    </source>
</evidence>
<evidence type="ECO:0008006" key="3">
    <source>
        <dbReference type="Google" id="ProtNLM"/>
    </source>
</evidence>
<reference evidence="1 2" key="1">
    <citation type="submission" date="2018-05" db="EMBL/GenBank/DDBJ databases">
        <title>Pedobacter paludis sp. nov., isolated from wetland soil.</title>
        <authorList>
            <person name="Zhang Y."/>
            <person name="Wang G."/>
        </authorList>
    </citation>
    <scope>NUCLEOTIDE SEQUENCE [LARGE SCALE GENOMIC DNA]</scope>
    <source>
        <strain evidence="1 2">KCTC22721</strain>
    </source>
</reference>
<dbReference type="EMBL" id="QGNZ01000001">
    <property type="protein sequence ID" value="PWS28991.1"/>
    <property type="molecule type" value="Genomic_DNA"/>
</dbReference>
<gene>
    <name evidence="1" type="ORF">DHW03_03925</name>
</gene>